<keyword evidence="4" id="KW-1185">Reference proteome</keyword>
<feature type="transmembrane region" description="Helical" evidence="1">
    <location>
        <begin position="101"/>
        <end position="119"/>
    </location>
</feature>
<feature type="transmembrane region" description="Helical" evidence="1">
    <location>
        <begin position="186"/>
        <end position="204"/>
    </location>
</feature>
<evidence type="ECO:0000313" key="4">
    <source>
        <dbReference type="Proteomes" id="UP000441523"/>
    </source>
</evidence>
<dbReference type="PANTHER" id="PTHR22911">
    <property type="entry name" value="ACYL-MALONYL CONDENSING ENZYME-RELATED"/>
    <property type="match status" value="1"/>
</dbReference>
<dbReference type="RefSeq" id="WP_150961781.1">
    <property type="nucleotide sequence ID" value="NZ_VZZJ01000002.1"/>
</dbReference>
<feature type="transmembrane region" description="Helical" evidence="1">
    <location>
        <begin position="246"/>
        <end position="266"/>
    </location>
</feature>
<feature type="transmembrane region" description="Helical" evidence="1">
    <location>
        <begin position="216"/>
        <end position="234"/>
    </location>
</feature>
<keyword evidence="1" id="KW-0812">Transmembrane</keyword>
<feature type="transmembrane region" description="Helical" evidence="1">
    <location>
        <begin position="12"/>
        <end position="32"/>
    </location>
</feature>
<dbReference type="AlphaFoldDB" id="A0A6N6MXS2"/>
<keyword evidence="1" id="KW-1133">Transmembrane helix</keyword>
<organism evidence="3 4">
    <name type="scientific">Methylobacterium planeticum</name>
    <dbReference type="NCBI Taxonomy" id="2615211"/>
    <lineage>
        <taxon>Bacteria</taxon>
        <taxon>Pseudomonadati</taxon>
        <taxon>Pseudomonadota</taxon>
        <taxon>Alphaproteobacteria</taxon>
        <taxon>Hyphomicrobiales</taxon>
        <taxon>Methylobacteriaceae</taxon>
        <taxon>Methylobacterium</taxon>
    </lineage>
</organism>
<feature type="transmembrane region" description="Helical" evidence="1">
    <location>
        <begin position="155"/>
        <end position="174"/>
    </location>
</feature>
<feature type="domain" description="EamA" evidence="2">
    <location>
        <begin position="157"/>
        <end position="287"/>
    </location>
</feature>
<proteinExistence type="predicted"/>
<dbReference type="GO" id="GO:0016020">
    <property type="term" value="C:membrane"/>
    <property type="evidence" value="ECO:0007669"/>
    <property type="project" value="InterPro"/>
</dbReference>
<accession>A0A6N6MXS2</accession>
<protein>
    <submittedName>
        <fullName evidence="3">EamA family transporter</fullName>
    </submittedName>
</protein>
<feature type="transmembrane region" description="Helical" evidence="1">
    <location>
        <begin position="38"/>
        <end position="58"/>
    </location>
</feature>
<feature type="domain" description="EamA" evidence="2">
    <location>
        <begin position="13"/>
        <end position="141"/>
    </location>
</feature>
<dbReference type="PANTHER" id="PTHR22911:SF76">
    <property type="entry name" value="EAMA DOMAIN-CONTAINING PROTEIN"/>
    <property type="match status" value="1"/>
</dbReference>
<feature type="transmembrane region" description="Helical" evidence="1">
    <location>
        <begin position="272"/>
        <end position="291"/>
    </location>
</feature>
<keyword evidence="1" id="KW-0472">Membrane</keyword>
<dbReference type="EMBL" id="VZZJ01000002">
    <property type="protein sequence ID" value="KAB1075719.1"/>
    <property type="molecule type" value="Genomic_DNA"/>
</dbReference>
<name>A0A6N6MXS2_9HYPH</name>
<comment type="caution">
    <text evidence="3">The sequence shown here is derived from an EMBL/GenBank/DDBJ whole genome shotgun (WGS) entry which is preliminary data.</text>
</comment>
<dbReference type="Proteomes" id="UP000441523">
    <property type="component" value="Unassembled WGS sequence"/>
</dbReference>
<dbReference type="Pfam" id="PF00892">
    <property type="entry name" value="EamA"/>
    <property type="match status" value="2"/>
</dbReference>
<reference evidence="3 4" key="1">
    <citation type="submission" date="2019-09" db="EMBL/GenBank/DDBJ databases">
        <title>YIM 132548 draft genome.</title>
        <authorList>
            <person name="Jiang L."/>
        </authorList>
    </citation>
    <scope>NUCLEOTIDE SEQUENCE [LARGE SCALE GENOMIC DNA]</scope>
    <source>
        <strain evidence="3 4">YIM 132548</strain>
    </source>
</reference>
<feature type="transmembrane region" description="Helical" evidence="1">
    <location>
        <begin position="126"/>
        <end position="143"/>
    </location>
</feature>
<evidence type="ECO:0000259" key="2">
    <source>
        <dbReference type="Pfam" id="PF00892"/>
    </source>
</evidence>
<dbReference type="InterPro" id="IPR000620">
    <property type="entry name" value="EamA_dom"/>
</dbReference>
<evidence type="ECO:0000313" key="3">
    <source>
        <dbReference type="EMBL" id="KAB1075719.1"/>
    </source>
</evidence>
<dbReference type="InterPro" id="IPR037185">
    <property type="entry name" value="EmrE-like"/>
</dbReference>
<gene>
    <name evidence="3" type="ORF">F6X51_03370</name>
</gene>
<feature type="transmembrane region" description="Helical" evidence="1">
    <location>
        <begin position="70"/>
        <end position="89"/>
    </location>
</feature>
<sequence>MTRSTTTRSTATLVGSGAILLWSLLALFTAASGAVPPFQLAAMTFCLGGLLGCTTWLVRPRGIRALRQPWPVWALGIGGLFGYHALYFTALRLAPPAEAGLLNYLWPLLIVLLSAGLPGEAGLRPAHILGALLGLSGVAALLAGRGDLHVEAGAVPGYAASLAAAFVWAGYSVLSRRVGAVPTDAVAGFCLATAALSLLCHLAFEETAWPQGPGPWAALAALGLGPVGGAFYLWDVGVKRGDIRLLGIASYAAPVLSTLILVATGYATATPALGLACGLIVAGALVAARAGRPVPAARPAPTLRR</sequence>
<evidence type="ECO:0000256" key="1">
    <source>
        <dbReference type="SAM" id="Phobius"/>
    </source>
</evidence>
<dbReference type="SUPFAM" id="SSF103481">
    <property type="entry name" value="Multidrug resistance efflux transporter EmrE"/>
    <property type="match status" value="2"/>
</dbReference>